<organism evidence="1 2">
    <name type="scientific">Candidatus Allocopromorpha excrementigallinarum</name>
    <dbReference type="NCBI Taxonomy" id="2840742"/>
    <lineage>
        <taxon>Bacteria</taxon>
        <taxon>Bacillati</taxon>
        <taxon>Bacillota</taxon>
        <taxon>Clostridia</taxon>
        <taxon>Eubacteriales</taxon>
        <taxon>Eubacteriaceae</taxon>
        <taxon>Eubacteriaceae incertae sedis</taxon>
        <taxon>Candidatus Allocopromorpha</taxon>
    </lineage>
</organism>
<accession>A0A9D1HZH3</accession>
<sequence>MTDRERDLKEILARLEKQRPEIDRILSRPTVMDTKRPAKKLCRIPPDMDFTVKDGNTEYEVAGMFNPDSDEFLINTIIRKLGYRFRQER</sequence>
<gene>
    <name evidence="1" type="ORF">IAC50_01420</name>
</gene>
<protein>
    <submittedName>
        <fullName evidence="1">Uncharacterized protein</fullName>
    </submittedName>
</protein>
<reference evidence="1" key="1">
    <citation type="submission" date="2020-10" db="EMBL/GenBank/DDBJ databases">
        <authorList>
            <person name="Gilroy R."/>
        </authorList>
    </citation>
    <scope>NUCLEOTIDE SEQUENCE</scope>
    <source>
        <strain evidence="1">ChiHcec3-6078</strain>
    </source>
</reference>
<evidence type="ECO:0000313" key="1">
    <source>
        <dbReference type="EMBL" id="HIU25142.1"/>
    </source>
</evidence>
<dbReference type="Proteomes" id="UP000824090">
    <property type="component" value="Unassembled WGS sequence"/>
</dbReference>
<proteinExistence type="predicted"/>
<comment type="caution">
    <text evidence="1">The sequence shown here is derived from an EMBL/GenBank/DDBJ whole genome shotgun (WGS) entry which is preliminary data.</text>
</comment>
<name>A0A9D1HZH3_9FIRM</name>
<evidence type="ECO:0000313" key="2">
    <source>
        <dbReference type="Proteomes" id="UP000824090"/>
    </source>
</evidence>
<dbReference type="AlphaFoldDB" id="A0A9D1HZH3"/>
<reference evidence="1" key="2">
    <citation type="journal article" date="2021" name="PeerJ">
        <title>Extensive microbial diversity within the chicken gut microbiome revealed by metagenomics and culture.</title>
        <authorList>
            <person name="Gilroy R."/>
            <person name="Ravi A."/>
            <person name="Getino M."/>
            <person name="Pursley I."/>
            <person name="Horton D.L."/>
            <person name="Alikhan N.F."/>
            <person name="Baker D."/>
            <person name="Gharbi K."/>
            <person name="Hall N."/>
            <person name="Watson M."/>
            <person name="Adriaenssens E.M."/>
            <person name="Foster-Nyarko E."/>
            <person name="Jarju S."/>
            <person name="Secka A."/>
            <person name="Antonio M."/>
            <person name="Oren A."/>
            <person name="Chaudhuri R.R."/>
            <person name="La Ragione R."/>
            <person name="Hildebrand F."/>
            <person name="Pallen M.J."/>
        </authorList>
    </citation>
    <scope>NUCLEOTIDE SEQUENCE</scope>
    <source>
        <strain evidence="1">ChiHcec3-6078</strain>
    </source>
</reference>
<dbReference type="EMBL" id="DVMP01000031">
    <property type="protein sequence ID" value="HIU25142.1"/>
    <property type="molecule type" value="Genomic_DNA"/>
</dbReference>